<evidence type="ECO:0000256" key="5">
    <source>
        <dbReference type="ARBA" id="ARBA00022989"/>
    </source>
</evidence>
<comment type="caution">
    <text evidence="9">The sequence shown here is derived from an EMBL/GenBank/DDBJ whole genome shotgun (WGS) entry which is preliminary data.</text>
</comment>
<feature type="transmembrane region" description="Helical" evidence="8">
    <location>
        <begin position="400"/>
        <end position="420"/>
    </location>
</feature>
<organism evidence="9 10">
    <name type="scientific">Clostridium faecium</name>
    <dbReference type="NCBI Taxonomy" id="2762223"/>
    <lineage>
        <taxon>Bacteria</taxon>
        <taxon>Bacillati</taxon>
        <taxon>Bacillota</taxon>
        <taxon>Clostridia</taxon>
        <taxon>Eubacteriales</taxon>
        <taxon>Clostridiaceae</taxon>
        <taxon>Clostridium</taxon>
    </lineage>
</organism>
<evidence type="ECO:0000313" key="10">
    <source>
        <dbReference type="Proteomes" id="UP000627166"/>
    </source>
</evidence>
<evidence type="ECO:0000256" key="2">
    <source>
        <dbReference type="ARBA" id="ARBA00010323"/>
    </source>
</evidence>
<name>A0ABR8YRN7_9CLOT</name>
<feature type="transmembrane region" description="Helical" evidence="8">
    <location>
        <begin position="77"/>
        <end position="96"/>
    </location>
</feature>
<dbReference type="InterPro" id="IPR051085">
    <property type="entry name" value="MB_O-acyltransferase"/>
</dbReference>
<dbReference type="RefSeq" id="WP_191739895.1">
    <property type="nucleotide sequence ID" value="NZ_JACSQB010000053.1"/>
</dbReference>
<comment type="subcellular location">
    <subcellularLocation>
        <location evidence="1">Cell membrane</location>
        <topology evidence="1">Multi-pass membrane protein</topology>
    </subcellularLocation>
</comment>
<proteinExistence type="inferred from homology"/>
<dbReference type="PANTHER" id="PTHR13285:SF18">
    <property type="entry name" value="PROTEIN-CYSTEINE N-PALMITOYLTRANSFERASE RASP"/>
    <property type="match status" value="1"/>
</dbReference>
<keyword evidence="7" id="KW-0808">Transferase</keyword>
<feature type="transmembrane region" description="Helical" evidence="8">
    <location>
        <begin position="221"/>
        <end position="239"/>
    </location>
</feature>
<keyword evidence="4 8" id="KW-0812">Transmembrane</keyword>
<comment type="similarity">
    <text evidence="2 7">Belongs to the membrane-bound acyltransferase family.</text>
</comment>
<feature type="transmembrane region" description="Helical" evidence="8">
    <location>
        <begin position="310"/>
        <end position="333"/>
    </location>
</feature>
<dbReference type="InterPro" id="IPR024194">
    <property type="entry name" value="Ac/AlaTfrase_AlgI/DltB"/>
</dbReference>
<protein>
    <submittedName>
        <fullName evidence="9">MBOAT family protein</fullName>
    </submittedName>
</protein>
<keyword evidence="5 8" id="KW-1133">Transmembrane helix</keyword>
<evidence type="ECO:0000313" key="9">
    <source>
        <dbReference type="EMBL" id="MBD8046919.1"/>
    </source>
</evidence>
<dbReference type="EMBL" id="JACSQB010000053">
    <property type="protein sequence ID" value="MBD8046919.1"/>
    <property type="molecule type" value="Genomic_DNA"/>
</dbReference>
<dbReference type="PIRSF" id="PIRSF500217">
    <property type="entry name" value="AlgI"/>
    <property type="match status" value="1"/>
</dbReference>
<evidence type="ECO:0000256" key="1">
    <source>
        <dbReference type="ARBA" id="ARBA00004651"/>
    </source>
</evidence>
<keyword evidence="10" id="KW-1185">Reference proteome</keyword>
<dbReference type="Proteomes" id="UP000627166">
    <property type="component" value="Unassembled WGS sequence"/>
</dbReference>
<evidence type="ECO:0000256" key="3">
    <source>
        <dbReference type="ARBA" id="ARBA00022475"/>
    </source>
</evidence>
<gene>
    <name evidence="9" type="ORF">H9637_07670</name>
</gene>
<feature type="transmembrane region" description="Helical" evidence="8">
    <location>
        <begin position="354"/>
        <end position="371"/>
    </location>
</feature>
<evidence type="ECO:0000256" key="7">
    <source>
        <dbReference type="PIRNR" id="PIRNR016636"/>
    </source>
</evidence>
<keyword evidence="6 7" id="KW-0472">Membrane</keyword>
<keyword evidence="3 7" id="KW-1003">Cell membrane</keyword>
<feature type="transmembrane region" description="Helical" evidence="8">
    <location>
        <begin position="6"/>
        <end position="22"/>
    </location>
</feature>
<evidence type="ECO:0000256" key="8">
    <source>
        <dbReference type="SAM" id="Phobius"/>
    </source>
</evidence>
<dbReference type="InterPro" id="IPR028362">
    <property type="entry name" value="AlgI"/>
</dbReference>
<sequence length="468" mass="54072">MVFSSLIFIFLFLPLTIFIYYISPRKLRNLVLLIVSLIFYAWGEPLYILIMIFSTVFDYINGLLMDKYRGRRKITRAVFINSIVINLGILCFFKYYGFVVDNINSIFSLNLNASTLPLPVGISFYTFQTMSYAIDVYLDKVPVQKNIISFGAYVTMFPQLVAGPIVKYGDVAKQLNERKETLDKFGEGAELFIRGLSKKVLLANNIGILWNAVKSTPISELTVISAWLGIIGFTFQIYFDFSGYSDMALGLGKMFGFELMENFNYPYISKSVTEFWRRWHISLGSWFREYVYIPLGGNKAGKLKQFKNLFIVWFLTGLWHGANWNFILWGLYFGFFVTIEKLFLLKWLKKGPKFIGHIYTLIIVIVGWVFFEFESLSSAMGFIGTMFGFGKHLLMNNNTLYYLSTNIVLLLVLVICSTPIPRKIIVSIRERLKMVGAIIIPPIYLILIILSTAYLVNETYNPFLYFRF</sequence>
<accession>A0ABR8YRN7</accession>
<keyword evidence="7" id="KW-0012">Acyltransferase</keyword>
<dbReference type="PANTHER" id="PTHR13285">
    <property type="entry name" value="ACYLTRANSFERASE"/>
    <property type="match status" value="1"/>
</dbReference>
<feature type="transmembrane region" description="Helical" evidence="8">
    <location>
        <begin position="432"/>
        <end position="456"/>
    </location>
</feature>
<evidence type="ECO:0000256" key="6">
    <source>
        <dbReference type="ARBA" id="ARBA00023136"/>
    </source>
</evidence>
<dbReference type="PIRSF" id="PIRSF016636">
    <property type="entry name" value="AlgI_DltB"/>
    <property type="match status" value="1"/>
</dbReference>
<evidence type="ECO:0000256" key="4">
    <source>
        <dbReference type="ARBA" id="ARBA00022692"/>
    </source>
</evidence>
<reference evidence="9 10" key="1">
    <citation type="submission" date="2020-08" db="EMBL/GenBank/DDBJ databases">
        <title>A Genomic Blueprint of the Chicken Gut Microbiome.</title>
        <authorList>
            <person name="Gilroy R."/>
            <person name="Ravi A."/>
            <person name="Getino M."/>
            <person name="Pursley I."/>
            <person name="Horton D.L."/>
            <person name="Alikhan N.-F."/>
            <person name="Baker D."/>
            <person name="Gharbi K."/>
            <person name="Hall N."/>
            <person name="Watson M."/>
            <person name="Adriaenssens E.M."/>
            <person name="Foster-Nyarko E."/>
            <person name="Jarju S."/>
            <person name="Secka A."/>
            <person name="Antonio M."/>
            <person name="Oren A."/>
            <person name="Chaudhuri R."/>
            <person name="La Ragione R.M."/>
            <person name="Hildebrand F."/>
            <person name="Pallen M.J."/>
        </authorList>
    </citation>
    <scope>NUCLEOTIDE SEQUENCE [LARGE SCALE GENOMIC DNA]</scope>
    <source>
        <strain evidence="9 10">N37</strain>
    </source>
</reference>
<dbReference type="Pfam" id="PF03062">
    <property type="entry name" value="MBOAT"/>
    <property type="match status" value="1"/>
</dbReference>
<dbReference type="InterPro" id="IPR004299">
    <property type="entry name" value="MBOAT_fam"/>
</dbReference>